<keyword evidence="5 8" id="KW-0378">Hydrolase</keyword>
<feature type="domain" description="GP-PDE" evidence="7">
    <location>
        <begin position="24"/>
        <end position="319"/>
    </location>
</feature>
<dbReference type="EC" id="3.1.4.46" evidence="2"/>
<evidence type="ECO:0000256" key="6">
    <source>
        <dbReference type="ARBA" id="ARBA00047512"/>
    </source>
</evidence>
<dbReference type="InterPro" id="IPR030395">
    <property type="entry name" value="GP_PDE_dom"/>
</dbReference>
<evidence type="ECO:0000256" key="2">
    <source>
        <dbReference type="ARBA" id="ARBA00012247"/>
    </source>
</evidence>
<evidence type="ECO:0000256" key="5">
    <source>
        <dbReference type="ARBA" id="ARBA00022801"/>
    </source>
</evidence>
<dbReference type="SUPFAM" id="SSF51695">
    <property type="entry name" value="PLC-like phosphodiesterases"/>
    <property type="match status" value="1"/>
</dbReference>
<evidence type="ECO:0000313" key="9">
    <source>
        <dbReference type="Proteomes" id="UP001218638"/>
    </source>
</evidence>
<dbReference type="EMBL" id="CP119075">
    <property type="protein sequence ID" value="WED63442.1"/>
    <property type="molecule type" value="Genomic_DNA"/>
</dbReference>
<sequence>MMLRPLSLLVAGCALISSLNGTPPLIIAHRGASGYLPEHTLESAAYAHALHADYIEQDVVMSRDDVLVVLHDIHIDTTTDVASRFPKRHRADGRFYAVDFDWAELKSLSVRERFNPATDQPVFPARFPATPAAFRLCTMEAQLQLIAGLNRSTSRRVGVYPEIKAPSWHHAEGKDPGTALISLLAKYGYANANDPAFVQCFEADELVRLRESTGTTLRFVQLVGQDNVDLLTATNLPRVARYAQGIGPHIGQVLYHDGTPRPTVNLAHQFGLVVHPYTVRADALPPGLTDMNTLLELLFDGAGVDGVFTDHTDRAVAFLAPSRPD</sequence>
<dbReference type="GO" id="GO:0006071">
    <property type="term" value="P:glycerol metabolic process"/>
    <property type="evidence" value="ECO:0007669"/>
    <property type="project" value="UniProtKB-KW"/>
</dbReference>
<evidence type="ECO:0000259" key="7">
    <source>
        <dbReference type="PROSITE" id="PS51704"/>
    </source>
</evidence>
<dbReference type="KEGG" id="slom:PXH66_13970"/>
<dbReference type="PROSITE" id="PS51704">
    <property type="entry name" value="GP_PDE"/>
    <property type="match status" value="1"/>
</dbReference>
<evidence type="ECO:0000256" key="3">
    <source>
        <dbReference type="ARBA" id="ARBA00022729"/>
    </source>
</evidence>
<comment type="catalytic activity">
    <reaction evidence="6">
        <text>a sn-glycero-3-phosphodiester + H2O = an alcohol + sn-glycerol 3-phosphate + H(+)</text>
        <dbReference type="Rhea" id="RHEA:12969"/>
        <dbReference type="ChEBI" id="CHEBI:15377"/>
        <dbReference type="ChEBI" id="CHEBI:15378"/>
        <dbReference type="ChEBI" id="CHEBI:30879"/>
        <dbReference type="ChEBI" id="CHEBI:57597"/>
        <dbReference type="ChEBI" id="CHEBI:83408"/>
        <dbReference type="EC" id="3.1.4.46"/>
    </reaction>
</comment>
<dbReference type="GO" id="GO:0042597">
    <property type="term" value="C:periplasmic space"/>
    <property type="evidence" value="ECO:0007669"/>
    <property type="project" value="TreeGrafter"/>
</dbReference>
<dbReference type="NCBIfam" id="NF008354">
    <property type="entry name" value="PRK11143.1"/>
    <property type="match status" value="1"/>
</dbReference>
<dbReference type="PANTHER" id="PTHR43620:SF7">
    <property type="entry name" value="GLYCEROPHOSPHODIESTER PHOSPHODIESTERASE GDPD5-RELATED"/>
    <property type="match status" value="1"/>
</dbReference>
<dbReference type="AlphaFoldDB" id="A0AAE9ZZI1"/>
<organism evidence="8 9">
    <name type="scientific">Synoicihabitans lomoniglobus</name>
    <dbReference type="NCBI Taxonomy" id="2909285"/>
    <lineage>
        <taxon>Bacteria</taxon>
        <taxon>Pseudomonadati</taxon>
        <taxon>Verrucomicrobiota</taxon>
        <taxon>Opitutia</taxon>
        <taxon>Opitutales</taxon>
        <taxon>Opitutaceae</taxon>
        <taxon>Synoicihabitans</taxon>
    </lineage>
</organism>
<dbReference type="PANTHER" id="PTHR43620">
    <property type="entry name" value="GLYCEROPHOSPHORYL DIESTER PHOSPHODIESTERASE"/>
    <property type="match status" value="1"/>
</dbReference>
<dbReference type="InterPro" id="IPR017946">
    <property type="entry name" value="PLC-like_Pdiesterase_TIM-brl"/>
</dbReference>
<accession>A0AAE9ZZI1</accession>
<keyword evidence="9" id="KW-1185">Reference proteome</keyword>
<comment type="similarity">
    <text evidence="1">Belongs to the glycerophosphoryl diester phosphodiesterase family.</text>
</comment>
<keyword evidence="3" id="KW-0732">Signal</keyword>
<dbReference type="GO" id="GO:0006629">
    <property type="term" value="P:lipid metabolic process"/>
    <property type="evidence" value="ECO:0007669"/>
    <property type="project" value="InterPro"/>
</dbReference>
<keyword evidence="4" id="KW-0319">Glycerol metabolism</keyword>
<dbReference type="Gene3D" id="3.20.20.190">
    <property type="entry name" value="Phosphatidylinositol (PI) phosphodiesterase"/>
    <property type="match status" value="1"/>
</dbReference>
<name>A0AAE9ZZI1_9BACT</name>
<protein>
    <recommendedName>
        <fullName evidence="2">glycerophosphodiester phosphodiesterase</fullName>
        <ecNumber evidence="2">3.1.4.46</ecNumber>
    </recommendedName>
</protein>
<dbReference type="Pfam" id="PF03009">
    <property type="entry name" value="GDPD"/>
    <property type="match status" value="1"/>
</dbReference>
<dbReference type="RefSeq" id="WP_330929180.1">
    <property type="nucleotide sequence ID" value="NZ_CP119075.1"/>
</dbReference>
<evidence type="ECO:0000256" key="4">
    <source>
        <dbReference type="ARBA" id="ARBA00022798"/>
    </source>
</evidence>
<evidence type="ECO:0000313" key="8">
    <source>
        <dbReference type="EMBL" id="WED63442.1"/>
    </source>
</evidence>
<reference evidence="8" key="1">
    <citation type="submission" date="2023-03" db="EMBL/GenBank/DDBJ databases">
        <title>Lomoglobus Profundus gen. nov., sp. nov., a novel member of the phylum Verrucomicrobia, isolated from deep-marine sediment of South China Sea.</title>
        <authorList>
            <person name="Ahmad T."/>
            <person name="Ishaq S.E."/>
            <person name="Wang F."/>
        </authorList>
    </citation>
    <scope>NUCLEOTIDE SEQUENCE</scope>
    <source>
        <strain evidence="8">LMO-M01</strain>
    </source>
</reference>
<gene>
    <name evidence="8" type="primary">glpQ</name>
    <name evidence="8" type="ORF">PXH66_13970</name>
</gene>
<evidence type="ECO:0000256" key="1">
    <source>
        <dbReference type="ARBA" id="ARBA00007277"/>
    </source>
</evidence>
<dbReference type="GO" id="GO:0008889">
    <property type="term" value="F:glycerophosphodiester phosphodiesterase activity"/>
    <property type="evidence" value="ECO:0007669"/>
    <property type="project" value="UniProtKB-EC"/>
</dbReference>
<proteinExistence type="inferred from homology"/>
<dbReference type="Proteomes" id="UP001218638">
    <property type="component" value="Chromosome"/>
</dbReference>